<sequence>MAQAIQNNANATMIKNNAFILKAEQLQPVIYQKKITPQNIISLINDPSAIHNCSSQVVSDAEHYLHQSFHSGDSFIIDFGQHNVGYLSFLCESIGSPPDAPAHIKLTFGETLCEMAEPFDQYQGWLSKSWLQQHDEYIDVLPAKINLTRRYCFRYLKIDVVSLSPKYRILFKEITFNTVSSAPENCLTYQSQDPQLAKIDQVSIHTLRNCMQDVFEDGPKRDRRLWLGDLRLQALVNNVTFQHYDLVRRCLYLFASHRREDGMVSANIFIKPDIIADDTFLFDYSLFFVDVLYDYFNQTNDVQTVKDLWPIALQQIAINLNRCDSQGLVTDSDDWWSFIDWHEKLNKQGASQGVLIYCLDKACQLSHHFQPDISEQLSQKLALVKRAAYTLWDEETGFYLSGKQKQISYATQIWMILADIGDLAHQQKLLSQLKTTPPEIGMNTPYLRHHYILALFKVGMKQQAIDEIKAYWGKMVEFGADTFWELFDPNNLNYSPYGSKIINSYCHAWSCTPAWFIRQNKL</sequence>
<dbReference type="Gene3D" id="1.50.10.10">
    <property type="match status" value="1"/>
</dbReference>
<proteinExistence type="predicted"/>
<evidence type="ECO:0000313" key="4">
    <source>
        <dbReference type="Proteomes" id="UP000247932"/>
    </source>
</evidence>
<evidence type="ECO:0000313" key="3">
    <source>
        <dbReference type="EMBL" id="PXZ07292.1"/>
    </source>
</evidence>
<gene>
    <name evidence="3" type="ORF">DKK70_05410</name>
</gene>
<dbReference type="OrthoDB" id="9815108at2"/>
<dbReference type="Proteomes" id="UP000247932">
    <property type="component" value="Unassembled WGS sequence"/>
</dbReference>
<dbReference type="PANTHER" id="PTHR34987">
    <property type="entry name" value="C, PUTATIVE (AFU_ORTHOLOGUE AFUA_3G02880)-RELATED"/>
    <property type="match status" value="1"/>
</dbReference>
<dbReference type="SUPFAM" id="SSF48208">
    <property type="entry name" value="Six-hairpin glycosidases"/>
    <property type="match status" value="1"/>
</dbReference>
<dbReference type="STRING" id="1196095.GAPWK_0815"/>
<keyword evidence="3" id="KW-0378">Hydrolase</keyword>
<organism evidence="3 4">
    <name type="scientific">Gilliamella apicola</name>
    <dbReference type="NCBI Taxonomy" id="1196095"/>
    <lineage>
        <taxon>Bacteria</taxon>
        <taxon>Pseudomonadati</taxon>
        <taxon>Pseudomonadota</taxon>
        <taxon>Gammaproteobacteria</taxon>
        <taxon>Orbales</taxon>
        <taxon>Orbaceae</taxon>
        <taxon>Gilliamella</taxon>
    </lineage>
</organism>
<protein>
    <submittedName>
        <fullName evidence="3">Sugar hydrolase</fullName>
    </submittedName>
</protein>
<dbReference type="GO" id="GO:0005975">
    <property type="term" value="P:carbohydrate metabolic process"/>
    <property type="evidence" value="ECO:0007669"/>
    <property type="project" value="InterPro"/>
</dbReference>
<dbReference type="InterPro" id="IPR035396">
    <property type="entry name" value="Bac_rhamnosid6H"/>
</dbReference>
<feature type="domain" description="Alpha-L-rhamnosidase six-hairpin glycosidase" evidence="1">
    <location>
        <begin position="189"/>
        <end position="517"/>
    </location>
</feature>
<evidence type="ECO:0000259" key="1">
    <source>
        <dbReference type="Pfam" id="PF17389"/>
    </source>
</evidence>
<accession>A0A2V4E259</accession>
<dbReference type="Pfam" id="PF21104">
    <property type="entry name" value="Glyco_hydro_78_N"/>
    <property type="match status" value="1"/>
</dbReference>
<dbReference type="Pfam" id="PF17389">
    <property type="entry name" value="Bac_rhamnosid6H"/>
    <property type="match status" value="1"/>
</dbReference>
<reference evidence="3 4" key="1">
    <citation type="submission" date="2018-05" db="EMBL/GenBank/DDBJ databases">
        <title>Reference genomes for bee gut microbiota database.</title>
        <authorList>
            <person name="Ellegaard K.M."/>
        </authorList>
    </citation>
    <scope>NUCLEOTIDE SEQUENCE [LARGE SCALE GENOMIC DNA]</scope>
    <source>
        <strain evidence="3 4">ESL0182</strain>
    </source>
</reference>
<dbReference type="RefSeq" id="WP_110433064.1">
    <property type="nucleotide sequence ID" value="NZ_QGLR01000009.1"/>
</dbReference>
<dbReference type="GO" id="GO:0016787">
    <property type="term" value="F:hydrolase activity"/>
    <property type="evidence" value="ECO:0007669"/>
    <property type="project" value="UniProtKB-KW"/>
</dbReference>
<feature type="domain" description="Glycosyl hydrolase family 78 alpha-rhamnosidase N-terminal" evidence="2">
    <location>
        <begin position="37"/>
        <end position="177"/>
    </location>
</feature>
<dbReference type="InterPro" id="IPR012341">
    <property type="entry name" value="6hp_glycosidase-like_sf"/>
</dbReference>
<dbReference type="AlphaFoldDB" id="A0A2V4E259"/>
<keyword evidence="4" id="KW-1185">Reference proteome</keyword>
<name>A0A2V4E259_9GAMM</name>
<evidence type="ECO:0000259" key="2">
    <source>
        <dbReference type="Pfam" id="PF21104"/>
    </source>
</evidence>
<dbReference type="InterPro" id="IPR008928">
    <property type="entry name" value="6-hairpin_glycosidase_sf"/>
</dbReference>
<dbReference type="PANTHER" id="PTHR34987:SF4">
    <property type="entry name" value="ALPHA-L-RHAMNOSIDASE C-TERMINAL DOMAIN-CONTAINING PROTEIN"/>
    <property type="match status" value="1"/>
</dbReference>
<comment type="caution">
    <text evidence="3">The sequence shown here is derived from an EMBL/GenBank/DDBJ whole genome shotgun (WGS) entry which is preliminary data.</text>
</comment>
<dbReference type="InterPro" id="IPR049164">
    <property type="entry name" value="Glyco_hydro_78_N"/>
</dbReference>
<dbReference type="EMBL" id="QGLR01000009">
    <property type="protein sequence ID" value="PXZ07292.1"/>
    <property type="molecule type" value="Genomic_DNA"/>
</dbReference>